<evidence type="ECO:0000313" key="1">
    <source>
        <dbReference type="EMBL" id="ETN87246.1"/>
    </source>
</evidence>
<gene>
    <name evidence="1" type="ORF">NECAME_00105</name>
</gene>
<dbReference type="EMBL" id="KI657455">
    <property type="protein sequence ID" value="ETN87246.1"/>
    <property type="molecule type" value="Genomic_DNA"/>
</dbReference>
<proteinExistence type="predicted"/>
<organism evidence="1 2">
    <name type="scientific">Necator americanus</name>
    <name type="common">Human hookworm</name>
    <dbReference type="NCBI Taxonomy" id="51031"/>
    <lineage>
        <taxon>Eukaryota</taxon>
        <taxon>Metazoa</taxon>
        <taxon>Ecdysozoa</taxon>
        <taxon>Nematoda</taxon>
        <taxon>Chromadorea</taxon>
        <taxon>Rhabditida</taxon>
        <taxon>Rhabditina</taxon>
        <taxon>Rhabditomorpha</taxon>
        <taxon>Strongyloidea</taxon>
        <taxon>Ancylostomatidae</taxon>
        <taxon>Bunostominae</taxon>
        <taxon>Necator</taxon>
    </lineage>
</organism>
<accession>W2U1K6</accession>
<dbReference type="KEGG" id="nai:NECAME_00105"/>
<evidence type="ECO:0000313" key="2">
    <source>
        <dbReference type="Proteomes" id="UP000053676"/>
    </source>
</evidence>
<dbReference type="Proteomes" id="UP000053676">
    <property type="component" value="Unassembled WGS sequence"/>
</dbReference>
<keyword evidence="2" id="KW-1185">Reference proteome</keyword>
<protein>
    <submittedName>
        <fullName evidence="1">Uncharacterized protein</fullName>
    </submittedName>
</protein>
<name>W2U1K6_NECAM</name>
<sequence>LKSCSYINDIKERTELKGILVTGDRPEGREKKSLTIINHLAVPLCGNNREEHTVHL</sequence>
<feature type="non-terminal residue" evidence="1">
    <location>
        <position position="1"/>
    </location>
</feature>
<reference evidence="2" key="1">
    <citation type="journal article" date="2014" name="Nat. Genet.">
        <title>Genome of the human hookworm Necator americanus.</title>
        <authorList>
            <person name="Tang Y.T."/>
            <person name="Gao X."/>
            <person name="Rosa B.A."/>
            <person name="Abubucker S."/>
            <person name="Hallsworth-Pepin K."/>
            <person name="Martin J."/>
            <person name="Tyagi R."/>
            <person name="Heizer E."/>
            <person name="Zhang X."/>
            <person name="Bhonagiri-Palsikar V."/>
            <person name="Minx P."/>
            <person name="Warren W.C."/>
            <person name="Wang Q."/>
            <person name="Zhan B."/>
            <person name="Hotez P.J."/>
            <person name="Sternberg P.W."/>
            <person name="Dougall A."/>
            <person name="Gaze S.T."/>
            <person name="Mulvenna J."/>
            <person name="Sotillo J."/>
            <person name="Ranganathan S."/>
            <person name="Rabelo E.M."/>
            <person name="Wilson R.K."/>
            <person name="Felgner P.L."/>
            <person name="Bethony J."/>
            <person name="Hawdon J.M."/>
            <person name="Gasser R.B."/>
            <person name="Loukas A."/>
            <person name="Mitreva M."/>
        </authorList>
    </citation>
    <scope>NUCLEOTIDE SEQUENCE [LARGE SCALE GENOMIC DNA]</scope>
</reference>
<dbReference type="AlphaFoldDB" id="W2U1K6"/>